<organism evidence="3 4">
    <name type="scientific">Niastella vici</name>
    <dbReference type="NCBI Taxonomy" id="1703345"/>
    <lineage>
        <taxon>Bacteria</taxon>
        <taxon>Pseudomonadati</taxon>
        <taxon>Bacteroidota</taxon>
        <taxon>Chitinophagia</taxon>
        <taxon>Chitinophagales</taxon>
        <taxon>Chitinophagaceae</taxon>
        <taxon>Niastella</taxon>
    </lineage>
</organism>
<evidence type="ECO:0000313" key="4">
    <source>
        <dbReference type="Proteomes" id="UP000192796"/>
    </source>
</evidence>
<dbReference type="Pfam" id="PF11412">
    <property type="entry name" value="DsbD_N"/>
    <property type="match status" value="1"/>
</dbReference>
<dbReference type="Gene3D" id="2.60.40.1250">
    <property type="entry name" value="Thiol:disulfide interchange protein DsbD, N-terminal domain"/>
    <property type="match status" value="1"/>
</dbReference>
<comment type="caution">
    <text evidence="3">The sequence shown here is derived from an EMBL/GenBank/DDBJ whole genome shotgun (WGS) entry which is preliminary data.</text>
</comment>
<dbReference type="Proteomes" id="UP000192796">
    <property type="component" value="Unassembled WGS sequence"/>
</dbReference>
<feature type="domain" description="Thiol:disulfide interchange protein DsbD N-terminal" evidence="2">
    <location>
        <begin position="28"/>
        <end position="147"/>
    </location>
</feature>
<sequence>MKVTLLSLLVTMISVVSFAQSNTQVKWAFSAKKVADKTYEVHAVATVNSNWHIYSQNVGVDGPIPTSFTFTKNPLLAMDGTPKENGKLIKKNEEVWGGEVRYYENKVEFIQTVKVKGSAKTNLAGKVEYMVCNDEKCLPPAETTFSVAVGG</sequence>
<feature type="chain" id="PRO_5013026143" description="Thiol:disulfide interchange protein DsbD N-terminal domain-containing protein" evidence="1">
    <location>
        <begin position="20"/>
        <end position="151"/>
    </location>
</feature>
<reference evidence="3 4" key="1">
    <citation type="submission" date="2016-03" db="EMBL/GenBank/DDBJ databases">
        <title>Niastella vici sp. nov., isolated from farmland soil.</title>
        <authorList>
            <person name="Chen L."/>
            <person name="Wang D."/>
            <person name="Yang S."/>
            <person name="Wang G."/>
        </authorList>
    </citation>
    <scope>NUCLEOTIDE SEQUENCE [LARGE SCALE GENOMIC DNA]</scope>
    <source>
        <strain evidence="3 4">DJ57</strain>
    </source>
</reference>
<protein>
    <recommendedName>
        <fullName evidence="2">Thiol:disulfide interchange protein DsbD N-terminal domain-containing protein</fullName>
    </recommendedName>
</protein>
<feature type="signal peptide" evidence="1">
    <location>
        <begin position="1"/>
        <end position="19"/>
    </location>
</feature>
<gene>
    <name evidence="3" type="ORF">A3860_06740</name>
</gene>
<dbReference type="RefSeq" id="WP_081152206.1">
    <property type="nucleotide sequence ID" value="NZ_LVYD01000058.1"/>
</dbReference>
<dbReference type="EMBL" id="LVYD01000058">
    <property type="protein sequence ID" value="OQP61402.1"/>
    <property type="molecule type" value="Genomic_DNA"/>
</dbReference>
<dbReference type="OrthoDB" id="767251at2"/>
<name>A0A1V9FST4_9BACT</name>
<evidence type="ECO:0000259" key="2">
    <source>
        <dbReference type="Pfam" id="PF11412"/>
    </source>
</evidence>
<dbReference type="InterPro" id="IPR036929">
    <property type="entry name" value="DsbDN_sf"/>
</dbReference>
<dbReference type="InterPro" id="IPR028250">
    <property type="entry name" value="DsbDN"/>
</dbReference>
<keyword evidence="1" id="KW-0732">Signal</keyword>
<proteinExistence type="predicted"/>
<dbReference type="STRING" id="1703345.A3860_06740"/>
<accession>A0A1V9FST4</accession>
<dbReference type="AlphaFoldDB" id="A0A1V9FST4"/>
<evidence type="ECO:0000256" key="1">
    <source>
        <dbReference type="SAM" id="SignalP"/>
    </source>
</evidence>
<evidence type="ECO:0000313" key="3">
    <source>
        <dbReference type="EMBL" id="OQP61402.1"/>
    </source>
</evidence>
<keyword evidence="4" id="KW-1185">Reference proteome</keyword>